<evidence type="ECO:0000256" key="5">
    <source>
        <dbReference type="SAM" id="Phobius"/>
    </source>
</evidence>
<evidence type="ECO:0000256" key="4">
    <source>
        <dbReference type="ARBA" id="ARBA00023136"/>
    </source>
</evidence>
<dbReference type="Pfam" id="PF13564">
    <property type="entry name" value="DoxX_2"/>
    <property type="match status" value="1"/>
</dbReference>
<proteinExistence type="predicted"/>
<evidence type="ECO:0000313" key="6">
    <source>
        <dbReference type="EMBL" id="GGD34258.1"/>
    </source>
</evidence>
<reference evidence="6" key="1">
    <citation type="journal article" date="2014" name="Int. J. Syst. Evol. Microbiol.">
        <title>Complete genome sequence of Corynebacterium casei LMG S-19264T (=DSM 44701T), isolated from a smear-ripened cheese.</title>
        <authorList>
            <consortium name="US DOE Joint Genome Institute (JGI-PGF)"/>
            <person name="Walter F."/>
            <person name="Albersmeier A."/>
            <person name="Kalinowski J."/>
            <person name="Ruckert C."/>
        </authorList>
    </citation>
    <scope>NUCLEOTIDE SEQUENCE</scope>
    <source>
        <strain evidence="6">CGMCC 1.15493</strain>
    </source>
</reference>
<dbReference type="EMBL" id="BMJJ01000011">
    <property type="protein sequence ID" value="GGD34258.1"/>
    <property type="molecule type" value="Genomic_DNA"/>
</dbReference>
<dbReference type="Proteomes" id="UP000613160">
    <property type="component" value="Unassembled WGS sequence"/>
</dbReference>
<dbReference type="InterPro" id="IPR032808">
    <property type="entry name" value="DoxX"/>
</dbReference>
<name>A0A916Y848_9HYPH</name>
<keyword evidence="4 5" id="KW-0472">Membrane</keyword>
<keyword evidence="2 5" id="KW-0812">Transmembrane</keyword>
<keyword evidence="3 5" id="KW-1133">Transmembrane helix</keyword>
<reference evidence="6" key="2">
    <citation type="submission" date="2020-09" db="EMBL/GenBank/DDBJ databases">
        <authorList>
            <person name="Sun Q."/>
            <person name="Zhou Y."/>
        </authorList>
    </citation>
    <scope>NUCLEOTIDE SEQUENCE</scope>
    <source>
        <strain evidence="6">CGMCC 1.15493</strain>
    </source>
</reference>
<protein>
    <submittedName>
        <fullName evidence="6">Membrane protein</fullName>
    </submittedName>
</protein>
<dbReference type="GO" id="GO:0016020">
    <property type="term" value="C:membrane"/>
    <property type="evidence" value="ECO:0007669"/>
    <property type="project" value="UniProtKB-SubCell"/>
</dbReference>
<comment type="caution">
    <text evidence="6">The sequence shown here is derived from an EMBL/GenBank/DDBJ whole genome shotgun (WGS) entry which is preliminary data.</text>
</comment>
<keyword evidence="7" id="KW-1185">Reference proteome</keyword>
<evidence type="ECO:0000256" key="2">
    <source>
        <dbReference type="ARBA" id="ARBA00022692"/>
    </source>
</evidence>
<accession>A0A916Y848</accession>
<sequence>MRASIVGRSIVTIVAGLLLLDGFLQLASPPMMVETLAHSGFAADSGPRLAVFTLTCACLLIIPRLSPLGAVLCTGFLGGAIATHFRIDGFGSPPQLICLVLGMLIWLGMALADPRVRAFLPAGLGRRSPAGWSAGERSGY</sequence>
<organism evidence="6 7">
    <name type="scientific">Aureimonas glaciei</name>
    <dbReference type="NCBI Taxonomy" id="1776957"/>
    <lineage>
        <taxon>Bacteria</taxon>
        <taxon>Pseudomonadati</taxon>
        <taxon>Pseudomonadota</taxon>
        <taxon>Alphaproteobacteria</taxon>
        <taxon>Hyphomicrobiales</taxon>
        <taxon>Aurantimonadaceae</taxon>
        <taxon>Aureimonas</taxon>
    </lineage>
</organism>
<feature type="transmembrane region" description="Helical" evidence="5">
    <location>
        <begin position="93"/>
        <end position="112"/>
    </location>
</feature>
<evidence type="ECO:0000313" key="7">
    <source>
        <dbReference type="Proteomes" id="UP000613160"/>
    </source>
</evidence>
<comment type="subcellular location">
    <subcellularLocation>
        <location evidence="1">Membrane</location>
        <topology evidence="1">Multi-pass membrane protein</topology>
    </subcellularLocation>
</comment>
<evidence type="ECO:0000256" key="3">
    <source>
        <dbReference type="ARBA" id="ARBA00022989"/>
    </source>
</evidence>
<feature type="transmembrane region" description="Helical" evidence="5">
    <location>
        <begin position="69"/>
        <end position="87"/>
    </location>
</feature>
<gene>
    <name evidence="6" type="ORF">GCM10011335_41630</name>
</gene>
<dbReference type="AlphaFoldDB" id="A0A916Y848"/>
<evidence type="ECO:0000256" key="1">
    <source>
        <dbReference type="ARBA" id="ARBA00004141"/>
    </source>
</evidence>
<dbReference type="RefSeq" id="WP_188854382.1">
    <property type="nucleotide sequence ID" value="NZ_BMJJ01000011.1"/>
</dbReference>